<evidence type="ECO:0000256" key="3">
    <source>
        <dbReference type="ARBA" id="ARBA00023163"/>
    </source>
</evidence>
<dbReference type="Pfam" id="PF12802">
    <property type="entry name" value="MarR_2"/>
    <property type="match status" value="1"/>
</dbReference>
<keyword evidence="2" id="KW-0238">DNA-binding</keyword>
<accession>A0A0A0J9S1</accession>
<evidence type="ECO:0000313" key="6">
    <source>
        <dbReference type="Proteomes" id="UP000030002"/>
    </source>
</evidence>
<dbReference type="STRING" id="1385520.N802_18500"/>
<dbReference type="eggNOG" id="COG1846">
    <property type="taxonomic scope" value="Bacteria"/>
</dbReference>
<protein>
    <submittedName>
        <fullName evidence="5">MarR family transcriptional regulator</fullName>
    </submittedName>
</protein>
<dbReference type="EMBL" id="AVPJ01000007">
    <property type="protein sequence ID" value="KGN32356.1"/>
    <property type="molecule type" value="Genomic_DNA"/>
</dbReference>
<dbReference type="InterPro" id="IPR039422">
    <property type="entry name" value="MarR/SlyA-like"/>
</dbReference>
<evidence type="ECO:0000256" key="1">
    <source>
        <dbReference type="ARBA" id="ARBA00023015"/>
    </source>
</evidence>
<dbReference type="RefSeq" id="WP_245613911.1">
    <property type="nucleotide sequence ID" value="NZ_AVPJ01000007.1"/>
</dbReference>
<proteinExistence type="predicted"/>
<dbReference type="GO" id="GO:0006950">
    <property type="term" value="P:response to stress"/>
    <property type="evidence" value="ECO:0007669"/>
    <property type="project" value="TreeGrafter"/>
</dbReference>
<dbReference type="InterPro" id="IPR000835">
    <property type="entry name" value="HTH_MarR-typ"/>
</dbReference>
<dbReference type="GO" id="GO:0003700">
    <property type="term" value="F:DNA-binding transcription factor activity"/>
    <property type="evidence" value="ECO:0007669"/>
    <property type="project" value="InterPro"/>
</dbReference>
<dbReference type="Gene3D" id="1.10.10.10">
    <property type="entry name" value="Winged helix-like DNA-binding domain superfamily/Winged helix DNA-binding domain"/>
    <property type="match status" value="1"/>
</dbReference>
<comment type="caution">
    <text evidence="5">The sequence shown here is derived from an EMBL/GenBank/DDBJ whole genome shotgun (WGS) entry which is preliminary data.</text>
</comment>
<dbReference type="InterPro" id="IPR023187">
    <property type="entry name" value="Tscrpt_reg_MarR-type_CS"/>
</dbReference>
<keyword evidence="6" id="KW-1185">Reference proteome</keyword>
<dbReference type="PROSITE" id="PS01117">
    <property type="entry name" value="HTH_MARR_1"/>
    <property type="match status" value="1"/>
</dbReference>
<dbReference type="InterPro" id="IPR036388">
    <property type="entry name" value="WH-like_DNA-bd_sf"/>
</dbReference>
<evidence type="ECO:0000256" key="2">
    <source>
        <dbReference type="ARBA" id="ARBA00023125"/>
    </source>
</evidence>
<dbReference type="GO" id="GO:0003677">
    <property type="term" value="F:DNA binding"/>
    <property type="evidence" value="ECO:0007669"/>
    <property type="project" value="UniProtKB-KW"/>
</dbReference>
<dbReference type="AlphaFoldDB" id="A0A0A0J9S1"/>
<evidence type="ECO:0000259" key="4">
    <source>
        <dbReference type="PROSITE" id="PS50995"/>
    </source>
</evidence>
<dbReference type="InterPro" id="IPR036390">
    <property type="entry name" value="WH_DNA-bd_sf"/>
</dbReference>
<dbReference type="Proteomes" id="UP000030002">
    <property type="component" value="Unassembled WGS sequence"/>
</dbReference>
<dbReference type="SUPFAM" id="SSF46785">
    <property type="entry name" value="Winged helix' DNA-binding domain"/>
    <property type="match status" value="1"/>
</dbReference>
<feature type="domain" description="HTH marR-type" evidence="4">
    <location>
        <begin position="1"/>
        <end position="133"/>
    </location>
</feature>
<name>A0A0A0J9S1_9MICO</name>
<gene>
    <name evidence="5" type="ORF">N802_18500</name>
</gene>
<dbReference type="SMART" id="SM00347">
    <property type="entry name" value="HTH_MARR"/>
    <property type="match status" value="1"/>
</dbReference>
<dbReference type="PANTHER" id="PTHR33164:SF57">
    <property type="entry name" value="MARR-FAMILY TRANSCRIPTIONAL REGULATOR"/>
    <property type="match status" value="1"/>
</dbReference>
<keyword evidence="3" id="KW-0804">Transcription</keyword>
<evidence type="ECO:0000313" key="5">
    <source>
        <dbReference type="EMBL" id="KGN32356.1"/>
    </source>
</evidence>
<dbReference type="PANTHER" id="PTHR33164">
    <property type="entry name" value="TRANSCRIPTIONAL REGULATOR, MARR FAMILY"/>
    <property type="match status" value="1"/>
</dbReference>
<keyword evidence="1" id="KW-0805">Transcription regulation</keyword>
<reference evidence="5 6" key="1">
    <citation type="submission" date="2013-08" db="EMBL/GenBank/DDBJ databases">
        <title>The genome sequence of Knoellia sinensis.</title>
        <authorList>
            <person name="Zhu W."/>
            <person name="Wang G."/>
        </authorList>
    </citation>
    <scope>NUCLEOTIDE SEQUENCE [LARGE SCALE GENOMIC DNA]</scope>
    <source>
        <strain evidence="5 6">KCTC 19936</strain>
    </source>
</reference>
<organism evidence="5 6">
    <name type="scientific">Knoellia sinensis KCTC 19936</name>
    <dbReference type="NCBI Taxonomy" id="1385520"/>
    <lineage>
        <taxon>Bacteria</taxon>
        <taxon>Bacillati</taxon>
        <taxon>Actinomycetota</taxon>
        <taxon>Actinomycetes</taxon>
        <taxon>Micrococcales</taxon>
        <taxon>Intrasporangiaceae</taxon>
        <taxon>Knoellia</taxon>
    </lineage>
</organism>
<dbReference type="PROSITE" id="PS50995">
    <property type="entry name" value="HTH_MARR_2"/>
    <property type="match status" value="1"/>
</dbReference>
<sequence>MDLATLMFISYRAMDDRVIAAAREAGYDVTTAQGRLAQRISPEGSRLTDLAEQAQVTKQTASLLVAALEERGLVERVPDPHDGRARLIRFTTAGLTAAARARETVMAVEQEWADHLGVELADHLREALTRLREITDPYQ</sequence>